<protein>
    <submittedName>
        <fullName evidence="1 3">Uncharacterized protein</fullName>
    </submittedName>
</protein>
<evidence type="ECO:0000313" key="2">
    <source>
        <dbReference type="Proteomes" id="UP000050794"/>
    </source>
</evidence>
<sequence length="122" mass="14386">MIWSQNNILEYLSKDTGANSTSFFSTFWMRLFSSTVTCETHVPLNGDLEEEGLDGKLPRGWYRIGSLQIRHDSSWFNLYRRRATGSGYWDFYTNIPERDCAGFVSISFLFWLYILEKQMQQL</sequence>
<name>A0A183U5X6_TOXCA</name>
<organism evidence="2 3">
    <name type="scientific">Toxocara canis</name>
    <name type="common">Canine roundworm</name>
    <dbReference type="NCBI Taxonomy" id="6265"/>
    <lineage>
        <taxon>Eukaryota</taxon>
        <taxon>Metazoa</taxon>
        <taxon>Ecdysozoa</taxon>
        <taxon>Nematoda</taxon>
        <taxon>Chromadorea</taxon>
        <taxon>Rhabditida</taxon>
        <taxon>Spirurina</taxon>
        <taxon>Ascaridomorpha</taxon>
        <taxon>Ascaridoidea</taxon>
        <taxon>Toxocaridae</taxon>
        <taxon>Toxocara</taxon>
    </lineage>
</organism>
<dbReference type="EMBL" id="UYWY01005642">
    <property type="protein sequence ID" value="VDM29613.1"/>
    <property type="molecule type" value="Genomic_DNA"/>
</dbReference>
<evidence type="ECO:0000313" key="1">
    <source>
        <dbReference type="EMBL" id="VDM29613.1"/>
    </source>
</evidence>
<dbReference type="WBParaSite" id="TCNE_0000389601-mRNA-1">
    <property type="protein sequence ID" value="TCNE_0000389601-mRNA-1"/>
    <property type="gene ID" value="TCNE_0000389601"/>
</dbReference>
<reference evidence="3" key="1">
    <citation type="submission" date="2016-06" db="UniProtKB">
        <authorList>
            <consortium name="WormBaseParasite"/>
        </authorList>
    </citation>
    <scope>IDENTIFICATION</scope>
</reference>
<dbReference type="AlphaFoldDB" id="A0A183U5X6"/>
<proteinExistence type="predicted"/>
<dbReference type="Proteomes" id="UP000050794">
    <property type="component" value="Unassembled WGS sequence"/>
</dbReference>
<evidence type="ECO:0000313" key="3">
    <source>
        <dbReference type="WBParaSite" id="TCNE_0000389601-mRNA-1"/>
    </source>
</evidence>
<reference evidence="1 2" key="2">
    <citation type="submission" date="2018-11" db="EMBL/GenBank/DDBJ databases">
        <authorList>
            <consortium name="Pathogen Informatics"/>
        </authorList>
    </citation>
    <scope>NUCLEOTIDE SEQUENCE [LARGE SCALE GENOMIC DNA]</scope>
</reference>
<accession>A0A183U5X6</accession>
<gene>
    <name evidence="1" type="ORF">TCNE_LOCUS3896</name>
</gene>
<keyword evidence="2" id="KW-1185">Reference proteome</keyword>